<dbReference type="Proteomes" id="UP000471465">
    <property type="component" value="Unassembled WGS sequence"/>
</dbReference>
<organism evidence="1 2">
    <name type="scientific">Psychrobacter nivimaris</name>
    <dbReference type="NCBI Taxonomy" id="281738"/>
    <lineage>
        <taxon>Bacteria</taxon>
        <taxon>Pseudomonadati</taxon>
        <taxon>Pseudomonadota</taxon>
        <taxon>Gammaproteobacteria</taxon>
        <taxon>Moraxellales</taxon>
        <taxon>Moraxellaceae</taxon>
        <taxon>Psychrobacter</taxon>
    </lineage>
</organism>
<proteinExistence type="predicted"/>
<dbReference type="EMBL" id="VZIZ01000049">
    <property type="protein sequence ID" value="KAF0567396.1"/>
    <property type="molecule type" value="Genomic_DNA"/>
</dbReference>
<evidence type="ECO:0000313" key="2">
    <source>
        <dbReference type="Proteomes" id="UP000471465"/>
    </source>
</evidence>
<dbReference type="RefSeq" id="WP_240991039.1">
    <property type="nucleotide sequence ID" value="NZ_VZIZ01000049.1"/>
</dbReference>
<accession>A0A6N7BWL2</accession>
<reference evidence="1 2" key="1">
    <citation type="submission" date="2019-09" db="EMBL/GenBank/DDBJ databases">
        <title>Draft genome sequence of Psychrobacter nivimaris LAMA 639, in search for biotechnological relevant genes.</title>
        <authorList>
            <person name="Lima A.O.S."/>
            <person name="Staloch B.E.K."/>
            <person name="Freitas R.C."/>
            <person name="Niero H."/>
            <person name="Silva M.A.C."/>
        </authorList>
    </citation>
    <scope>NUCLEOTIDE SEQUENCE [LARGE SCALE GENOMIC DNA]</scope>
    <source>
        <strain evidence="1 2">LAMA 639</strain>
    </source>
</reference>
<dbReference type="Pfam" id="PF09669">
    <property type="entry name" value="Phage_pRha"/>
    <property type="match status" value="1"/>
</dbReference>
<gene>
    <name evidence="1" type="ORF">FQV37_2252</name>
</gene>
<keyword evidence="2" id="KW-1185">Reference proteome</keyword>
<evidence type="ECO:0008006" key="3">
    <source>
        <dbReference type="Google" id="ProtNLM"/>
    </source>
</evidence>
<dbReference type="InterPro" id="IPR014054">
    <property type="entry name" value="Phage_regulatory_Rha"/>
</dbReference>
<protein>
    <recommendedName>
        <fullName evidence="3">Rha family transcriptional regulator</fullName>
    </recommendedName>
</protein>
<dbReference type="AlphaFoldDB" id="A0A6N7BWL2"/>
<comment type="caution">
    <text evidence="1">The sequence shown here is derived from an EMBL/GenBank/DDBJ whole genome shotgun (WGS) entry which is preliminary data.</text>
</comment>
<evidence type="ECO:0000313" key="1">
    <source>
        <dbReference type="EMBL" id="KAF0567396.1"/>
    </source>
</evidence>
<sequence>MELILSDLFNSDLKMSSREIAELTGKEHKNVKRDCALMLNELEVDTLRFERIYLDGMNRQQTEYVLDEELTLTLVTGYSVKLRNAVIKRWKQLENQTVSLQDEINKICAKENFDKALGSIHGKGLAERKKTKKANSNVFQSLLSQAQLKLGLRYD</sequence>
<name>A0A6N7BWL2_9GAMM</name>